<accession>A0ABX5NVK9</accession>
<evidence type="ECO:0000256" key="2">
    <source>
        <dbReference type="ARBA" id="ARBA00023125"/>
    </source>
</evidence>
<dbReference type="PANTHER" id="PTHR44688">
    <property type="entry name" value="DNA-BINDING TRANSCRIPTIONAL ACTIVATOR DEVR_DOSR"/>
    <property type="match status" value="1"/>
</dbReference>
<keyword evidence="6" id="KW-1185">Reference proteome</keyword>
<dbReference type="InterPro" id="IPR036693">
    <property type="entry name" value="TF_LuxR_autoind-bd_dom_sf"/>
</dbReference>
<reference evidence="5 6" key="1">
    <citation type="submission" date="2018-06" db="EMBL/GenBank/DDBJ databases">
        <title>Rhizobium wuzhouense sp. nov., isolated from roots of Oryza officinalis.</title>
        <authorList>
            <person name="Yuan T."/>
        </authorList>
    </citation>
    <scope>NUCLEOTIDE SEQUENCE [LARGE SCALE GENOMIC DNA]</scope>
    <source>
        <strain evidence="5 6">W44</strain>
    </source>
</reference>
<dbReference type="PRINTS" id="PR00038">
    <property type="entry name" value="HTHLUXR"/>
</dbReference>
<evidence type="ECO:0000313" key="5">
    <source>
        <dbReference type="EMBL" id="PYB73093.1"/>
    </source>
</evidence>
<dbReference type="PANTHER" id="PTHR44688:SF16">
    <property type="entry name" value="DNA-BINDING TRANSCRIPTIONAL ACTIVATOR DEVR_DOSR"/>
    <property type="match status" value="1"/>
</dbReference>
<dbReference type="InterPro" id="IPR000792">
    <property type="entry name" value="Tscrpt_reg_LuxR_C"/>
</dbReference>
<evidence type="ECO:0000256" key="1">
    <source>
        <dbReference type="ARBA" id="ARBA00023015"/>
    </source>
</evidence>
<dbReference type="Gene3D" id="3.30.450.80">
    <property type="entry name" value="Transcription factor LuxR-like, autoinducer-binding domain"/>
    <property type="match status" value="1"/>
</dbReference>
<dbReference type="SUPFAM" id="SSF75516">
    <property type="entry name" value="Pheromone-binding domain of LuxR-like quorum-sensing transcription factors"/>
    <property type="match status" value="1"/>
</dbReference>
<dbReference type="SMART" id="SM00421">
    <property type="entry name" value="HTH_LUXR"/>
    <property type="match status" value="1"/>
</dbReference>
<dbReference type="PROSITE" id="PS50043">
    <property type="entry name" value="HTH_LUXR_2"/>
    <property type="match status" value="1"/>
</dbReference>
<keyword evidence="1" id="KW-0805">Transcription regulation</keyword>
<keyword evidence="2" id="KW-0238">DNA-binding</keyword>
<dbReference type="CDD" id="cd06170">
    <property type="entry name" value="LuxR_C_like"/>
    <property type="match status" value="1"/>
</dbReference>
<comment type="caution">
    <text evidence="5">The sequence shown here is derived from an EMBL/GenBank/DDBJ whole genome shotgun (WGS) entry which is preliminary data.</text>
</comment>
<protein>
    <recommendedName>
        <fullName evidence="4">HTH luxR-type domain-containing protein</fullName>
    </recommendedName>
</protein>
<organism evidence="5 6">
    <name type="scientific">Rhizobium wuzhouense</name>
    <dbReference type="NCBI Taxonomy" id="1986026"/>
    <lineage>
        <taxon>Bacteria</taxon>
        <taxon>Pseudomonadati</taxon>
        <taxon>Pseudomonadota</taxon>
        <taxon>Alphaproteobacteria</taxon>
        <taxon>Hyphomicrobiales</taxon>
        <taxon>Rhizobiaceae</taxon>
        <taxon>Rhizobium/Agrobacterium group</taxon>
        <taxon>Rhizobium</taxon>
    </lineage>
</organism>
<dbReference type="Proteomes" id="UP000247536">
    <property type="component" value="Unassembled WGS sequence"/>
</dbReference>
<sequence>MFEICVDSFGKLGLTEFVVGGFDRVTRRAMPCDWIKTFDVLALPSLRRKITTRDPVMERTLTSATVVPWDRDSLEREAPGSRFLDFVRDLKLQAGLNMPLQERGNEVWGMVVASRSPRVFSPEQIRQAFSLSAMVLLKRTLLLAACAARTVDDPRIALLSEEQREILRWVAEGKSNADIALIMDRTKRAVDYHVAQILRKLGVATRTQAAALLAT</sequence>
<dbReference type="EMBL" id="QJRY01000004">
    <property type="protein sequence ID" value="PYB73093.1"/>
    <property type="molecule type" value="Genomic_DNA"/>
</dbReference>
<evidence type="ECO:0000313" key="6">
    <source>
        <dbReference type="Proteomes" id="UP000247536"/>
    </source>
</evidence>
<evidence type="ECO:0000256" key="3">
    <source>
        <dbReference type="ARBA" id="ARBA00023163"/>
    </source>
</evidence>
<dbReference type="InterPro" id="IPR036388">
    <property type="entry name" value="WH-like_DNA-bd_sf"/>
</dbReference>
<dbReference type="Pfam" id="PF03472">
    <property type="entry name" value="Autoind_bind"/>
    <property type="match status" value="1"/>
</dbReference>
<feature type="domain" description="HTH luxR-type" evidence="4">
    <location>
        <begin position="152"/>
        <end position="215"/>
    </location>
</feature>
<dbReference type="Pfam" id="PF00196">
    <property type="entry name" value="GerE"/>
    <property type="match status" value="1"/>
</dbReference>
<keyword evidence="3" id="KW-0804">Transcription</keyword>
<dbReference type="InterPro" id="IPR005143">
    <property type="entry name" value="TF_LuxR_autoind-bd_dom"/>
</dbReference>
<dbReference type="SUPFAM" id="SSF46894">
    <property type="entry name" value="C-terminal effector domain of the bipartite response regulators"/>
    <property type="match status" value="1"/>
</dbReference>
<evidence type="ECO:0000259" key="4">
    <source>
        <dbReference type="PROSITE" id="PS50043"/>
    </source>
</evidence>
<proteinExistence type="predicted"/>
<dbReference type="Gene3D" id="1.10.10.10">
    <property type="entry name" value="Winged helix-like DNA-binding domain superfamily/Winged helix DNA-binding domain"/>
    <property type="match status" value="1"/>
</dbReference>
<dbReference type="InterPro" id="IPR016032">
    <property type="entry name" value="Sig_transdc_resp-reg_C-effctor"/>
</dbReference>
<name>A0ABX5NVK9_9HYPH</name>
<gene>
    <name evidence="5" type="ORF">DMY87_12260</name>
</gene>